<evidence type="ECO:0000256" key="11">
    <source>
        <dbReference type="SAM" id="MobiDB-lite"/>
    </source>
</evidence>
<evidence type="ECO:0000256" key="6">
    <source>
        <dbReference type="ARBA" id="ARBA00022801"/>
    </source>
</evidence>
<comment type="catalytic activity">
    <reaction evidence="1 10">
        <text>Cleaves type-1 transmembrane domains using a catalytic dyad composed of serine and histidine that are contributed by different transmembrane domains.</text>
        <dbReference type="EC" id="3.4.21.105"/>
    </reaction>
</comment>
<evidence type="ECO:0000256" key="2">
    <source>
        <dbReference type="ARBA" id="ARBA00004141"/>
    </source>
</evidence>
<accession>A0A9W5WVF0</accession>
<organism evidence="13 14">
    <name type="scientific">Babesia ovis</name>
    <dbReference type="NCBI Taxonomy" id="5869"/>
    <lineage>
        <taxon>Eukaryota</taxon>
        <taxon>Sar</taxon>
        <taxon>Alveolata</taxon>
        <taxon>Apicomplexa</taxon>
        <taxon>Aconoidasida</taxon>
        <taxon>Piroplasmida</taxon>
        <taxon>Babesiidae</taxon>
        <taxon>Babesia</taxon>
    </lineage>
</organism>
<name>A0A9W5WVF0_BABOV</name>
<evidence type="ECO:0000256" key="4">
    <source>
        <dbReference type="ARBA" id="ARBA00022670"/>
    </source>
</evidence>
<feature type="compositionally biased region" description="Polar residues" evidence="11">
    <location>
        <begin position="206"/>
        <end position="224"/>
    </location>
</feature>
<evidence type="ECO:0000313" key="14">
    <source>
        <dbReference type="Proteomes" id="UP001057455"/>
    </source>
</evidence>
<comment type="similarity">
    <text evidence="3 10">Belongs to the peptidase S54 family.</text>
</comment>
<feature type="transmembrane region" description="Helical" evidence="10">
    <location>
        <begin position="586"/>
        <end position="605"/>
    </location>
</feature>
<reference evidence="13" key="1">
    <citation type="submission" date="2019-12" db="EMBL/GenBank/DDBJ databases">
        <title>Genome sequence of Babesia ovis.</title>
        <authorList>
            <person name="Yamagishi J."/>
            <person name="Sevinc F."/>
            <person name="Xuan X."/>
        </authorList>
    </citation>
    <scope>NUCLEOTIDE SEQUENCE</scope>
    <source>
        <strain evidence="13">Selcuk</strain>
    </source>
</reference>
<comment type="caution">
    <text evidence="13">The sequence shown here is derived from an EMBL/GenBank/DDBJ whole genome shotgun (WGS) entry which is preliminary data.</text>
</comment>
<dbReference type="OrthoDB" id="418595at2759"/>
<dbReference type="AlphaFoldDB" id="A0A9W5WVF0"/>
<feature type="domain" description="Peptidase S54 rhomboid" evidence="12">
    <location>
        <begin position="369"/>
        <end position="504"/>
    </location>
</feature>
<keyword evidence="6 10" id="KW-0378">Hydrolase</keyword>
<proteinExistence type="inferred from homology"/>
<feature type="compositionally biased region" description="Basic and acidic residues" evidence="11">
    <location>
        <begin position="55"/>
        <end position="65"/>
    </location>
</feature>
<dbReference type="InterPro" id="IPR002610">
    <property type="entry name" value="Peptidase_S54_rhomboid-like"/>
</dbReference>
<feature type="region of interest" description="Disordered" evidence="11">
    <location>
        <begin position="133"/>
        <end position="193"/>
    </location>
</feature>
<dbReference type="InterPro" id="IPR022764">
    <property type="entry name" value="Peptidase_S54_rhomboid_dom"/>
</dbReference>
<dbReference type="Pfam" id="PF01694">
    <property type="entry name" value="Rhomboid"/>
    <property type="match status" value="1"/>
</dbReference>
<feature type="compositionally biased region" description="Polar residues" evidence="11">
    <location>
        <begin position="84"/>
        <end position="102"/>
    </location>
</feature>
<dbReference type="GO" id="GO:0016020">
    <property type="term" value="C:membrane"/>
    <property type="evidence" value="ECO:0007669"/>
    <property type="project" value="UniProtKB-SubCell"/>
</dbReference>
<feature type="compositionally biased region" description="Polar residues" evidence="11">
    <location>
        <begin position="24"/>
        <end position="53"/>
    </location>
</feature>
<evidence type="ECO:0000313" key="13">
    <source>
        <dbReference type="EMBL" id="GFE54883.1"/>
    </source>
</evidence>
<dbReference type="GO" id="GO:0006508">
    <property type="term" value="P:proteolysis"/>
    <property type="evidence" value="ECO:0007669"/>
    <property type="project" value="UniProtKB-KW"/>
</dbReference>
<evidence type="ECO:0000256" key="7">
    <source>
        <dbReference type="ARBA" id="ARBA00022825"/>
    </source>
</evidence>
<keyword evidence="9 10" id="KW-0472">Membrane</keyword>
<comment type="function">
    <text evidence="10">Serine protease involved in intramembrane proteolysis.</text>
</comment>
<feature type="region of interest" description="Disordered" evidence="11">
    <location>
        <begin position="1"/>
        <end position="106"/>
    </location>
</feature>
<comment type="caution">
    <text evidence="10">Lacks conserved residue(s) required for the propagation of feature annotation.</text>
</comment>
<gene>
    <name evidence="13" type="ORF">BaOVIS_022870</name>
</gene>
<keyword evidence="7 10" id="KW-0720">Serine protease</keyword>
<sequence length="672" mass="74405">MDNRDSDDKQEAGKGANKGKLISNAMNSDFPNNMAHSDSNGDASMNSVDNTQEAAEPKEVKRTEGRVAALRELFKRPGGKVKSETQNIKPVNGSKVSDSITDPSRADQRARAKFLADKFEKIIATNKSVDTTANSALQPSTHTPSITTQEDIPDVTSDVKPLTSIPTIPKLPTTSIPSPPSSGPRIHTLSDTLSTDVKNDKVSQLLQDSASDETTQASDSTAAQRRSRNIPSLCRRRCLIRISVTEKIFPGKLILSISTTTLILVLFLYELYINKTTFNGRCVGEVDYSNRVEDKAIISYLGYVACESNLKMTAAERGMIGAAASDKGYPEDVVFKGHLVSSRAPSDGPNYRIASIVGALSANKVRLYGESFRLLTSIFLHGGWMHIALNAVLNMALLYIIEPDWGFLRTLALYLFGGYSANLVHASMSPCFPGWGASGSIFALFGALIPYTVEHWDNLRTPPSLLIIPSIVIFMELVIPAKGSSNHAHLGGFIFGLCFGFSTLKSVAAFDRGAIYSRFMLLFERWLSPESVEKHKEQVVKSARAEDIARIKYEQTAKDNMDRYQSIKKRFGIYPFGPYRMRLRDIITRATFFCITFALFMYFSLATFNEGIYSKLSSETSWFFSRNCFCGYLKSKDDDIIKTAQIGSLAGKFYCFQNDTLAKHYCESQTLQ</sequence>
<keyword evidence="5 10" id="KW-0812">Transmembrane</keyword>
<evidence type="ECO:0000256" key="8">
    <source>
        <dbReference type="ARBA" id="ARBA00022989"/>
    </source>
</evidence>
<dbReference type="Proteomes" id="UP001057455">
    <property type="component" value="Unassembled WGS sequence"/>
</dbReference>
<keyword evidence="14" id="KW-1185">Reference proteome</keyword>
<evidence type="ECO:0000256" key="5">
    <source>
        <dbReference type="ARBA" id="ARBA00022692"/>
    </source>
</evidence>
<feature type="transmembrane region" description="Helical" evidence="10">
    <location>
        <begin position="374"/>
        <end position="401"/>
    </location>
</feature>
<evidence type="ECO:0000256" key="1">
    <source>
        <dbReference type="ARBA" id="ARBA00000156"/>
    </source>
</evidence>
<keyword evidence="4 10" id="KW-0645">Protease</keyword>
<dbReference type="Gene3D" id="1.20.1540.10">
    <property type="entry name" value="Rhomboid-like"/>
    <property type="match status" value="1"/>
</dbReference>
<feature type="compositionally biased region" description="Polar residues" evidence="11">
    <location>
        <begin position="133"/>
        <end position="150"/>
    </location>
</feature>
<dbReference type="PANTHER" id="PTHR22936">
    <property type="entry name" value="RHOMBOID-RELATED"/>
    <property type="match status" value="1"/>
</dbReference>
<comment type="subcellular location">
    <subcellularLocation>
        <location evidence="2 10">Membrane</location>
        <topology evidence="2 10">Multi-pass membrane protein</topology>
    </subcellularLocation>
</comment>
<evidence type="ECO:0000259" key="12">
    <source>
        <dbReference type="Pfam" id="PF01694"/>
    </source>
</evidence>
<feature type="transmembrane region" description="Helical" evidence="10">
    <location>
        <begin position="253"/>
        <end position="272"/>
    </location>
</feature>
<evidence type="ECO:0000256" key="10">
    <source>
        <dbReference type="RuleBase" id="RU362115"/>
    </source>
</evidence>
<protein>
    <recommendedName>
        <fullName evidence="10">Rhomboid-like protease</fullName>
        <ecNumber evidence="10">3.4.21.105</ecNumber>
    </recommendedName>
</protein>
<feature type="compositionally biased region" description="Low complexity" evidence="11">
    <location>
        <begin position="161"/>
        <end position="176"/>
    </location>
</feature>
<feature type="transmembrane region" description="Helical" evidence="10">
    <location>
        <begin position="432"/>
        <end position="453"/>
    </location>
</feature>
<dbReference type="InterPro" id="IPR035952">
    <property type="entry name" value="Rhomboid-like_sf"/>
</dbReference>
<dbReference type="SUPFAM" id="SSF144091">
    <property type="entry name" value="Rhomboid-like"/>
    <property type="match status" value="1"/>
</dbReference>
<keyword evidence="8 10" id="KW-1133">Transmembrane helix</keyword>
<evidence type="ECO:0000256" key="3">
    <source>
        <dbReference type="ARBA" id="ARBA00009045"/>
    </source>
</evidence>
<dbReference type="PANTHER" id="PTHR22936:SF69">
    <property type="entry name" value="RHOMBOID-LIKE PROTEIN"/>
    <property type="match status" value="1"/>
</dbReference>
<dbReference type="EMBL" id="BLIY01000017">
    <property type="protein sequence ID" value="GFE54883.1"/>
    <property type="molecule type" value="Genomic_DNA"/>
</dbReference>
<feature type="transmembrane region" description="Helical" evidence="10">
    <location>
        <begin position="489"/>
        <end position="510"/>
    </location>
</feature>
<feature type="region of interest" description="Disordered" evidence="11">
    <location>
        <begin position="206"/>
        <end position="228"/>
    </location>
</feature>
<feature type="compositionally biased region" description="Basic and acidic residues" evidence="11">
    <location>
        <begin position="1"/>
        <end position="12"/>
    </location>
</feature>
<evidence type="ECO:0000256" key="9">
    <source>
        <dbReference type="ARBA" id="ARBA00023136"/>
    </source>
</evidence>
<dbReference type="EC" id="3.4.21.105" evidence="10"/>
<dbReference type="GO" id="GO:0004252">
    <property type="term" value="F:serine-type endopeptidase activity"/>
    <property type="evidence" value="ECO:0007669"/>
    <property type="project" value="InterPro"/>
</dbReference>